<proteinExistence type="predicted"/>
<evidence type="ECO:0000256" key="1">
    <source>
        <dbReference type="SAM" id="Phobius"/>
    </source>
</evidence>
<evidence type="ECO:0008006" key="4">
    <source>
        <dbReference type="Google" id="ProtNLM"/>
    </source>
</evidence>
<dbReference type="Proteomes" id="UP000176923">
    <property type="component" value="Unassembled WGS sequence"/>
</dbReference>
<organism evidence="2 3">
    <name type="scientific">Candidatus Gottesmanbacteria bacterium RIFCSPHIGHO2_02_FULL_39_11</name>
    <dbReference type="NCBI Taxonomy" id="1798382"/>
    <lineage>
        <taxon>Bacteria</taxon>
        <taxon>Candidatus Gottesmaniibacteriota</taxon>
    </lineage>
</organism>
<comment type="caution">
    <text evidence="2">The sequence shown here is derived from an EMBL/GenBank/DDBJ whole genome shotgun (WGS) entry which is preliminary data.</text>
</comment>
<evidence type="ECO:0000313" key="2">
    <source>
        <dbReference type="EMBL" id="OGG15721.1"/>
    </source>
</evidence>
<keyword evidence="1" id="KW-0812">Transmembrane</keyword>
<reference evidence="2 3" key="1">
    <citation type="journal article" date="2016" name="Nat. Commun.">
        <title>Thousands of microbial genomes shed light on interconnected biogeochemical processes in an aquifer system.</title>
        <authorList>
            <person name="Anantharaman K."/>
            <person name="Brown C.T."/>
            <person name="Hug L.A."/>
            <person name="Sharon I."/>
            <person name="Castelle C.J."/>
            <person name="Probst A.J."/>
            <person name="Thomas B.C."/>
            <person name="Singh A."/>
            <person name="Wilkins M.J."/>
            <person name="Karaoz U."/>
            <person name="Brodie E.L."/>
            <person name="Williams K.H."/>
            <person name="Hubbard S.S."/>
            <person name="Banfield J.F."/>
        </authorList>
    </citation>
    <scope>NUCLEOTIDE SEQUENCE [LARGE SCALE GENOMIC DNA]</scope>
</reference>
<sequence length="185" mass="21503">MVLYNETMTDRETSNSPDKYGYDINESLLTWKSLSHPYKKRSPLYGQTILAFALLISIVSYFIFSSILLIGGVLSTLLVVYLMSTLPPVEVEHKITPSGFINAGKLYHWQELYSFWFEKKWEYDILVIQTRLSFPGQVRAVLADNHREKIRDIVGKYLVFNEHPQRTFVDKLSDFITQKLPLETS</sequence>
<accession>A0A1F5ZTH3</accession>
<name>A0A1F5ZTH3_9BACT</name>
<protein>
    <recommendedName>
        <fullName evidence="4">DUF5673 domain-containing protein</fullName>
    </recommendedName>
</protein>
<dbReference type="STRING" id="1798382.A3D77_01700"/>
<keyword evidence="1" id="KW-0472">Membrane</keyword>
<dbReference type="AlphaFoldDB" id="A0A1F5ZTH3"/>
<feature type="transmembrane region" description="Helical" evidence="1">
    <location>
        <begin position="49"/>
        <end position="82"/>
    </location>
</feature>
<gene>
    <name evidence="2" type="ORF">A3D77_01700</name>
</gene>
<dbReference type="EMBL" id="MFJL01000019">
    <property type="protein sequence ID" value="OGG15721.1"/>
    <property type="molecule type" value="Genomic_DNA"/>
</dbReference>
<keyword evidence="1" id="KW-1133">Transmembrane helix</keyword>
<evidence type="ECO:0000313" key="3">
    <source>
        <dbReference type="Proteomes" id="UP000176923"/>
    </source>
</evidence>